<dbReference type="SUPFAM" id="SSF53098">
    <property type="entry name" value="Ribonuclease H-like"/>
    <property type="match status" value="1"/>
</dbReference>
<evidence type="ECO:0000313" key="2">
    <source>
        <dbReference type="EMBL" id="CAN73987.1"/>
    </source>
</evidence>
<feature type="region of interest" description="Disordered" evidence="1">
    <location>
        <begin position="445"/>
        <end position="481"/>
    </location>
</feature>
<reference evidence="2" key="1">
    <citation type="journal article" date="2007" name="PLoS ONE">
        <title>The first genome sequence of an elite grapevine cultivar (Pinot noir Vitis vinifera L.): coping with a highly heterozygous genome.</title>
        <authorList>
            <person name="Velasco R."/>
            <person name="Zharkikh A."/>
            <person name="Troggio M."/>
            <person name="Cartwright D.A."/>
            <person name="Cestaro A."/>
            <person name="Pruss D."/>
            <person name="Pindo M."/>
            <person name="FitzGerald L.M."/>
            <person name="Vezzulli S."/>
            <person name="Reid J."/>
            <person name="Malacarne G."/>
            <person name="Iliev D."/>
            <person name="Coppola G."/>
            <person name="Wardell B."/>
            <person name="Micheletti D."/>
            <person name="Macalma T."/>
            <person name="Facci M."/>
            <person name="Mitchell J.T."/>
            <person name="Perazzolli M."/>
            <person name="Eldredge G."/>
            <person name="Gatto P."/>
            <person name="Oyzerski R."/>
            <person name="Moretto M."/>
            <person name="Gutin N."/>
            <person name="Stefanini M."/>
            <person name="Chen Y."/>
            <person name="Segala C."/>
            <person name="Davenport C."/>
            <person name="Dematte L."/>
            <person name="Mraz A."/>
            <person name="Battilana J."/>
            <person name="Stormo K."/>
            <person name="Costa F."/>
            <person name="Tao Q."/>
            <person name="Si-Ammour A."/>
            <person name="Harkins T."/>
            <person name="Lackey A."/>
            <person name="Perbost C."/>
            <person name="Taillon B."/>
            <person name="Stella A."/>
            <person name="Solovyev V."/>
            <person name="Fawcett J.A."/>
            <person name="Sterck L."/>
            <person name="Vandepoele K."/>
            <person name="Grando S.M."/>
            <person name="Toppo S."/>
            <person name="Moser C."/>
            <person name="Lanchbury J."/>
            <person name="Bogden R."/>
            <person name="Skolnick M."/>
            <person name="Sgaramella V."/>
            <person name="Bhatnagar S.K."/>
            <person name="Fontana P."/>
            <person name="Gutin A."/>
            <person name="Van de Peer Y."/>
            <person name="Salamini F."/>
            <person name="Viola R."/>
        </authorList>
    </citation>
    <scope>NUCLEOTIDE SEQUENCE</scope>
</reference>
<gene>
    <name evidence="2" type="ORF">VITISV_022116</name>
</gene>
<accession>A5B047</accession>
<name>A5B047_VITVI</name>
<sequence>MANFIVELPKKQAHPVDHLGEQWWTLHVDEVFILSGSGVGLTLQSPIGELIEQTIRLNFSVSNNEAEYEVVIVGLDHALVLAAIKLEIRREVLGDEKQAHNFRIQSTHFTLINDQLYRRSFRDPYLKCLSKLEAKYVLAELYEDVCGNHLSGRTLAHRAYMQRHTPIPRVPSEALNPVTSSWLFAQWRMDIVGPSPIIAAQKKFLLVATDYFSKWVEAEAYANIKDKDVSNRLTPSSTSSCAAAASFFIVSKLERRSSFPFTLWATYALMVSITSSGWKREKVHLILVKLDRPDSGRSRHLLPWPCHSSTIRGISVSPRNGMILERIFIQTLIGRVLADDIYMGPRCIDIRNQDTGIGLVNRFITFQAQTISIRTPFTCKSTSWIYRLCYGRSPTHGDLIELGEVVGIIAGNLLENRKSKSMIRPIPVNSYRRIYHAVRQPATARGATSAAQSLPPCPETPQHHSFPPGSHAPSLTASPPVALPFKAPLRRRRLPHPLHSLTPRPRWSQPLPLVANMAAIFILHLTSPPHPTTNLLRPP</sequence>
<dbReference type="PANTHER" id="PTHR48475">
    <property type="entry name" value="RIBONUCLEASE H"/>
    <property type="match status" value="1"/>
</dbReference>
<evidence type="ECO:0008006" key="3">
    <source>
        <dbReference type="Google" id="ProtNLM"/>
    </source>
</evidence>
<dbReference type="AlphaFoldDB" id="A5B047"/>
<proteinExistence type="predicted"/>
<dbReference type="PANTHER" id="PTHR48475:SF2">
    <property type="entry name" value="RIBONUCLEASE H"/>
    <property type="match status" value="1"/>
</dbReference>
<dbReference type="GO" id="GO:0003676">
    <property type="term" value="F:nucleic acid binding"/>
    <property type="evidence" value="ECO:0007669"/>
    <property type="project" value="InterPro"/>
</dbReference>
<dbReference type="EMBL" id="AM442042">
    <property type="protein sequence ID" value="CAN73987.1"/>
    <property type="molecule type" value="Genomic_DNA"/>
</dbReference>
<evidence type="ECO:0000256" key="1">
    <source>
        <dbReference type="SAM" id="MobiDB-lite"/>
    </source>
</evidence>
<dbReference type="InterPro" id="IPR036397">
    <property type="entry name" value="RNaseH_sf"/>
</dbReference>
<dbReference type="ExpressionAtlas" id="A5B047">
    <property type="expression patterns" value="baseline and differential"/>
</dbReference>
<dbReference type="SUPFAM" id="SSF64484">
    <property type="entry name" value="beta and beta-prime subunits of DNA dependent RNA-polymerase"/>
    <property type="match status" value="1"/>
</dbReference>
<organism evidence="2">
    <name type="scientific">Vitis vinifera</name>
    <name type="common">Grape</name>
    <dbReference type="NCBI Taxonomy" id="29760"/>
    <lineage>
        <taxon>Eukaryota</taxon>
        <taxon>Viridiplantae</taxon>
        <taxon>Streptophyta</taxon>
        <taxon>Embryophyta</taxon>
        <taxon>Tracheophyta</taxon>
        <taxon>Spermatophyta</taxon>
        <taxon>Magnoliopsida</taxon>
        <taxon>eudicotyledons</taxon>
        <taxon>Gunneridae</taxon>
        <taxon>Pentapetalae</taxon>
        <taxon>rosids</taxon>
        <taxon>Vitales</taxon>
        <taxon>Vitaceae</taxon>
        <taxon>Viteae</taxon>
        <taxon>Vitis</taxon>
    </lineage>
</organism>
<protein>
    <recommendedName>
        <fullName evidence="3">Integrase catalytic domain-containing protein</fullName>
    </recommendedName>
</protein>
<dbReference type="InterPro" id="IPR012337">
    <property type="entry name" value="RNaseH-like_sf"/>
</dbReference>
<dbReference type="Gene3D" id="3.30.420.10">
    <property type="entry name" value="Ribonuclease H-like superfamily/Ribonuclease H"/>
    <property type="match status" value="1"/>
</dbReference>